<evidence type="ECO:0000256" key="1">
    <source>
        <dbReference type="SAM" id="MobiDB-lite"/>
    </source>
</evidence>
<feature type="compositionally biased region" description="Polar residues" evidence="1">
    <location>
        <begin position="1"/>
        <end position="21"/>
    </location>
</feature>
<proteinExistence type="predicted"/>
<dbReference type="Proteomes" id="UP000007799">
    <property type="component" value="Unassembled WGS sequence"/>
</dbReference>
<dbReference type="PANTHER" id="PTHR32094:SF5">
    <property type="entry name" value="FANCONI ANEMIA GROUP E PROTEIN"/>
    <property type="match status" value="1"/>
</dbReference>
<dbReference type="InParanoid" id="F2USB2"/>
<dbReference type="EMBL" id="GL832994">
    <property type="protein sequence ID" value="EGD81021.1"/>
    <property type="molecule type" value="Genomic_DNA"/>
</dbReference>
<feature type="compositionally biased region" description="Low complexity" evidence="1">
    <location>
        <begin position="93"/>
        <end position="107"/>
    </location>
</feature>
<dbReference type="GeneID" id="16068418"/>
<evidence type="ECO:0000313" key="2">
    <source>
        <dbReference type="EMBL" id="EGD81021.1"/>
    </source>
</evidence>
<dbReference type="RefSeq" id="XP_004987891.1">
    <property type="nucleotide sequence ID" value="XM_004987834.1"/>
</dbReference>
<dbReference type="PANTHER" id="PTHR32094">
    <property type="entry name" value="FANCONI ANEMIA GROUP E PROTEIN"/>
    <property type="match status" value="1"/>
</dbReference>
<feature type="region of interest" description="Disordered" evidence="1">
    <location>
        <begin position="1"/>
        <end position="28"/>
    </location>
</feature>
<sequence length="330" mass="34300">MGSPATSPVRPTQAPLSSGTPGVSMPSPRKVQALALQLQRSQTHLDDWAHVLSRVDVSTCERLCRRVFAHAMQQVQSEEQQQKRASTTTPGETTGAHAAPKPTTTAIPAASATVNAKGTSEDNQQLSLRMQTLAVAVTRDIPHMTTNGLPHDHAVAILHTLVLPACLALASAPSRALQQALLDSAAARPQAVVDGVIAPLMTSPGGLGVPQRVLALQVARALSAAPVAQAALSRVAAAIVASSTPLTDNMCEVLAAMAGLCDAPTQTQLASIVSLLSYAAVPQAESLRFAKLVLAVLQLQGVVQYHGAAMKTVVDANKTFLRRKLAACLA</sequence>
<feature type="region of interest" description="Disordered" evidence="1">
    <location>
        <begin position="75"/>
        <end position="107"/>
    </location>
</feature>
<dbReference type="InterPro" id="IPR039685">
    <property type="entry name" value="FANCE"/>
</dbReference>
<gene>
    <name evidence="2" type="ORF">PTSG_10964</name>
</gene>
<accession>F2USB2</accession>
<dbReference type="GO" id="GO:0043240">
    <property type="term" value="C:Fanconi anaemia nuclear complex"/>
    <property type="evidence" value="ECO:0007669"/>
    <property type="project" value="InterPro"/>
</dbReference>
<organism evidence="3">
    <name type="scientific">Salpingoeca rosetta (strain ATCC 50818 / BSB-021)</name>
    <dbReference type="NCBI Taxonomy" id="946362"/>
    <lineage>
        <taxon>Eukaryota</taxon>
        <taxon>Choanoflagellata</taxon>
        <taxon>Craspedida</taxon>
        <taxon>Salpingoecidae</taxon>
        <taxon>Salpingoeca</taxon>
    </lineage>
</organism>
<reference evidence="2" key="1">
    <citation type="submission" date="2009-08" db="EMBL/GenBank/DDBJ databases">
        <title>Annotation of Salpingoeca rosetta.</title>
        <authorList>
            <consortium name="The Broad Institute Genome Sequencing Platform"/>
            <person name="Russ C."/>
            <person name="Cuomo C."/>
            <person name="Burger G."/>
            <person name="Gray M.W."/>
            <person name="Holland P.W.H."/>
            <person name="King N."/>
            <person name="Lang F.B.F."/>
            <person name="Roger A.J."/>
            <person name="Ruiz-Trillo I."/>
            <person name="Young S.K."/>
            <person name="Zeng Q."/>
            <person name="Gargeya S."/>
            <person name="Alvarado L."/>
            <person name="Berlin A."/>
            <person name="Chapman S.B."/>
            <person name="Chen Z."/>
            <person name="Freedman E."/>
            <person name="Gellesch M."/>
            <person name="Goldberg J."/>
            <person name="Griggs A."/>
            <person name="Gujja S."/>
            <person name="Heilman E."/>
            <person name="Heiman D."/>
            <person name="Howarth C."/>
            <person name="Mehta T."/>
            <person name="Neiman D."/>
            <person name="Pearson M."/>
            <person name="Roberts A."/>
            <person name="Saif S."/>
            <person name="Shea T."/>
            <person name="Shenoy N."/>
            <person name="Sisk P."/>
            <person name="Stolte C."/>
            <person name="Sykes S."/>
            <person name="White J."/>
            <person name="Yandava C."/>
            <person name="Haas B."/>
            <person name="Nusbaum C."/>
            <person name="Birren B."/>
        </authorList>
    </citation>
    <scope>NUCLEOTIDE SEQUENCE [LARGE SCALE GENOMIC DNA]</scope>
    <source>
        <strain evidence="2">ATCC 50818</strain>
    </source>
</reference>
<dbReference type="Gene3D" id="1.25.40.480">
    <property type="match status" value="1"/>
</dbReference>
<name>F2USB2_SALR5</name>
<dbReference type="GO" id="GO:0036297">
    <property type="term" value="P:interstrand cross-link repair"/>
    <property type="evidence" value="ECO:0007669"/>
    <property type="project" value="InterPro"/>
</dbReference>
<dbReference type="AlphaFoldDB" id="F2USB2"/>
<dbReference type="KEGG" id="sre:PTSG_10964"/>
<keyword evidence="3" id="KW-1185">Reference proteome</keyword>
<protein>
    <submittedName>
        <fullName evidence="2">Uncharacterized protein</fullName>
    </submittedName>
</protein>
<feature type="compositionally biased region" description="Polar residues" evidence="1">
    <location>
        <begin position="83"/>
        <end position="92"/>
    </location>
</feature>
<evidence type="ECO:0000313" key="3">
    <source>
        <dbReference type="Proteomes" id="UP000007799"/>
    </source>
</evidence>